<evidence type="ECO:0000259" key="8">
    <source>
        <dbReference type="PROSITE" id="PS50853"/>
    </source>
</evidence>
<dbReference type="PANTHER" id="PTHR11640:SF31">
    <property type="entry name" value="IRREGULAR CHIASM C-ROUGHEST PROTEIN-RELATED"/>
    <property type="match status" value="1"/>
</dbReference>
<keyword evidence="6" id="KW-0732">Signal</keyword>
<dbReference type="GO" id="GO:0098609">
    <property type="term" value="P:cell-cell adhesion"/>
    <property type="evidence" value="ECO:0007669"/>
    <property type="project" value="TreeGrafter"/>
</dbReference>
<dbReference type="OrthoDB" id="6132612at2759"/>
<dbReference type="Pfam" id="PF13927">
    <property type="entry name" value="Ig_3"/>
    <property type="match status" value="1"/>
</dbReference>
<dbReference type="AlphaFoldDB" id="A0A6J8C5F0"/>
<keyword evidence="10" id="KW-1185">Reference proteome</keyword>
<keyword evidence="2" id="KW-0472">Membrane</keyword>
<evidence type="ECO:0000256" key="4">
    <source>
        <dbReference type="ARBA" id="ARBA00023180"/>
    </source>
</evidence>
<accession>A0A6J8C5F0</accession>
<dbReference type="InterPro" id="IPR003598">
    <property type="entry name" value="Ig_sub2"/>
</dbReference>
<dbReference type="Proteomes" id="UP000507470">
    <property type="component" value="Unassembled WGS sequence"/>
</dbReference>
<evidence type="ECO:0000259" key="7">
    <source>
        <dbReference type="PROSITE" id="PS50835"/>
    </source>
</evidence>
<dbReference type="InterPro" id="IPR003599">
    <property type="entry name" value="Ig_sub"/>
</dbReference>
<sequence length="642" mass="72983">MDRYRFRNILSIVLFSCDLVLTQDIIYERLGSTVELVCPIITTRIITWLGPSNYQHYAVGTEVFPDVSTQVAISETAQDKKSILLIHRFSQDNSGKFRCTDGVDKKEFNLIIKNIPKISFLPRQTLNVKEGEEAKLICINDGNDPNATTVWKRPGTKTNISNNDELNLKNVNRTDAGLYTCRVDTKSGVYKDNAKVVVQYAPTIDIRYFPSERKIVCIPSGVPDSYVFKDWEHTTEYNDHVRFLATTKEGNTATLSIPQSVVGKYHQRERGIYICRASNNISSTDGVFVRQKYNLNLTGTPYFVSSTENTQYGVYLKTAENKIKFVSVPEYNSYNVYKNGTKFADYTSSVHRNMKLTDNINGKNVSVKGSIISLQITIDTLDDFNSYKIVVKNADGCSNHTIELVSASAPFMPKILQTGAKQTQIFVLWIPGFNGGYPQWFIIEYKEIEDIYWNNQTTNSSNSTVIGGLQPETKYLIRMFSRNMIDDSNKTEEIIIQTADARANGNNLDEVHNGSHTNSDSAEIPVYSFIDKRHNLRLHQTAAYTVDQKGITNPLKFSIRNRETGKNNNRVSKFESMKCSSEIEQEEKESRELNYVEILFDQKPVYPFTIHGLDDKTNYVEIDFMQSADPLPESDTDSESEK</sequence>
<evidence type="ECO:0000313" key="9">
    <source>
        <dbReference type="EMBL" id="CAC5390334.1"/>
    </source>
</evidence>
<feature type="chain" id="PRO_5026754525" description="NCAM" evidence="6">
    <location>
        <begin position="23"/>
        <end position="642"/>
    </location>
</feature>
<feature type="signal peptide" evidence="6">
    <location>
        <begin position="1"/>
        <end position="22"/>
    </location>
</feature>
<evidence type="ECO:0000256" key="3">
    <source>
        <dbReference type="ARBA" id="ARBA00023157"/>
    </source>
</evidence>
<dbReference type="InterPro" id="IPR007110">
    <property type="entry name" value="Ig-like_dom"/>
</dbReference>
<reference evidence="9 10" key="1">
    <citation type="submission" date="2020-06" db="EMBL/GenBank/DDBJ databases">
        <authorList>
            <person name="Li R."/>
            <person name="Bekaert M."/>
        </authorList>
    </citation>
    <scope>NUCLEOTIDE SEQUENCE [LARGE SCALE GENOMIC DNA]</scope>
    <source>
        <strain evidence="10">wild</strain>
    </source>
</reference>
<dbReference type="GO" id="GO:0005911">
    <property type="term" value="C:cell-cell junction"/>
    <property type="evidence" value="ECO:0007669"/>
    <property type="project" value="TreeGrafter"/>
</dbReference>
<protein>
    <recommendedName>
        <fullName evidence="11">NCAM</fullName>
    </recommendedName>
</protein>
<keyword evidence="5" id="KW-0393">Immunoglobulin domain</keyword>
<keyword evidence="3" id="KW-1015">Disulfide bond</keyword>
<gene>
    <name evidence="9" type="ORF">MCOR_25439</name>
</gene>
<feature type="domain" description="Fibronectin type-III" evidence="8">
    <location>
        <begin position="409"/>
        <end position="501"/>
    </location>
</feature>
<evidence type="ECO:0000256" key="6">
    <source>
        <dbReference type="SAM" id="SignalP"/>
    </source>
</evidence>
<dbReference type="InterPro" id="IPR013783">
    <property type="entry name" value="Ig-like_fold"/>
</dbReference>
<dbReference type="GO" id="GO:0050839">
    <property type="term" value="F:cell adhesion molecule binding"/>
    <property type="evidence" value="ECO:0007669"/>
    <property type="project" value="TreeGrafter"/>
</dbReference>
<dbReference type="Gene3D" id="2.60.40.10">
    <property type="entry name" value="Immunoglobulins"/>
    <property type="match status" value="2"/>
</dbReference>
<comment type="subcellular location">
    <subcellularLocation>
        <location evidence="1">Membrane</location>
        <topology evidence="1">Single-pass type I membrane protein</topology>
    </subcellularLocation>
</comment>
<evidence type="ECO:0000313" key="10">
    <source>
        <dbReference type="Proteomes" id="UP000507470"/>
    </source>
</evidence>
<dbReference type="CDD" id="cd00063">
    <property type="entry name" value="FN3"/>
    <property type="match status" value="1"/>
</dbReference>
<dbReference type="GO" id="GO:0005886">
    <property type="term" value="C:plasma membrane"/>
    <property type="evidence" value="ECO:0007669"/>
    <property type="project" value="TreeGrafter"/>
</dbReference>
<dbReference type="SMART" id="SM00408">
    <property type="entry name" value="IGc2"/>
    <property type="match status" value="2"/>
</dbReference>
<dbReference type="InterPro" id="IPR036179">
    <property type="entry name" value="Ig-like_dom_sf"/>
</dbReference>
<dbReference type="InterPro" id="IPR051275">
    <property type="entry name" value="Cell_adhesion_signaling"/>
</dbReference>
<evidence type="ECO:0008006" key="11">
    <source>
        <dbReference type="Google" id="ProtNLM"/>
    </source>
</evidence>
<dbReference type="SMART" id="SM00060">
    <property type="entry name" value="FN3"/>
    <property type="match status" value="1"/>
</dbReference>
<name>A0A6J8C5F0_MYTCO</name>
<dbReference type="EMBL" id="CACVKT020004498">
    <property type="protein sequence ID" value="CAC5390334.1"/>
    <property type="molecule type" value="Genomic_DNA"/>
</dbReference>
<keyword evidence="4" id="KW-0325">Glycoprotein</keyword>
<dbReference type="PANTHER" id="PTHR11640">
    <property type="entry name" value="NEPHRIN"/>
    <property type="match status" value="1"/>
</dbReference>
<proteinExistence type="predicted"/>
<evidence type="ECO:0000256" key="1">
    <source>
        <dbReference type="ARBA" id="ARBA00004479"/>
    </source>
</evidence>
<dbReference type="PROSITE" id="PS50853">
    <property type="entry name" value="FN3"/>
    <property type="match status" value="1"/>
</dbReference>
<dbReference type="SUPFAM" id="SSF49265">
    <property type="entry name" value="Fibronectin type III"/>
    <property type="match status" value="1"/>
</dbReference>
<dbReference type="InterPro" id="IPR036116">
    <property type="entry name" value="FN3_sf"/>
</dbReference>
<dbReference type="PROSITE" id="PS50835">
    <property type="entry name" value="IG_LIKE"/>
    <property type="match status" value="1"/>
</dbReference>
<dbReference type="InterPro" id="IPR003961">
    <property type="entry name" value="FN3_dom"/>
</dbReference>
<evidence type="ECO:0000256" key="5">
    <source>
        <dbReference type="ARBA" id="ARBA00023319"/>
    </source>
</evidence>
<dbReference type="SMART" id="SM00409">
    <property type="entry name" value="IG"/>
    <property type="match status" value="2"/>
</dbReference>
<dbReference type="SUPFAM" id="SSF48726">
    <property type="entry name" value="Immunoglobulin"/>
    <property type="match status" value="2"/>
</dbReference>
<feature type="domain" description="Ig-like" evidence="7">
    <location>
        <begin position="116"/>
        <end position="197"/>
    </location>
</feature>
<evidence type="ECO:0000256" key="2">
    <source>
        <dbReference type="ARBA" id="ARBA00023136"/>
    </source>
</evidence>
<organism evidence="9 10">
    <name type="scientific">Mytilus coruscus</name>
    <name type="common">Sea mussel</name>
    <dbReference type="NCBI Taxonomy" id="42192"/>
    <lineage>
        <taxon>Eukaryota</taxon>
        <taxon>Metazoa</taxon>
        <taxon>Spiralia</taxon>
        <taxon>Lophotrochozoa</taxon>
        <taxon>Mollusca</taxon>
        <taxon>Bivalvia</taxon>
        <taxon>Autobranchia</taxon>
        <taxon>Pteriomorphia</taxon>
        <taxon>Mytilida</taxon>
        <taxon>Mytiloidea</taxon>
        <taxon>Mytilidae</taxon>
        <taxon>Mytilinae</taxon>
        <taxon>Mytilus</taxon>
    </lineage>
</organism>